<name>A0A2S9QAX9_9HYPH</name>
<dbReference type="InterPro" id="IPR005000">
    <property type="entry name" value="Aldolase/citrate-lyase_domain"/>
</dbReference>
<dbReference type="PANTHER" id="PTHR30502:SF0">
    <property type="entry name" value="PHOSPHOENOLPYRUVATE CARBOXYLASE FAMILY PROTEIN"/>
    <property type="match status" value="1"/>
</dbReference>
<keyword evidence="2" id="KW-0479">Metal-binding</keyword>
<gene>
    <name evidence="5" type="ORF">C5L14_14255</name>
</gene>
<dbReference type="EMBL" id="PUEJ01000005">
    <property type="protein sequence ID" value="PRH86499.1"/>
    <property type="molecule type" value="Genomic_DNA"/>
</dbReference>
<comment type="similarity">
    <text evidence="1">Belongs to the HpcH/HpaI aldolase family.</text>
</comment>
<dbReference type="InterPro" id="IPR050251">
    <property type="entry name" value="HpcH-HpaI_aldolase"/>
</dbReference>
<dbReference type="InterPro" id="IPR015813">
    <property type="entry name" value="Pyrv/PenolPyrv_kinase-like_dom"/>
</dbReference>
<dbReference type="PANTHER" id="PTHR30502">
    <property type="entry name" value="2-KETO-3-DEOXY-L-RHAMNONATE ALDOLASE"/>
    <property type="match status" value="1"/>
</dbReference>
<dbReference type="InterPro" id="IPR040442">
    <property type="entry name" value="Pyrv_kinase-like_dom_sf"/>
</dbReference>
<dbReference type="Pfam" id="PF03328">
    <property type="entry name" value="HpcH_HpaI"/>
    <property type="match status" value="1"/>
</dbReference>
<evidence type="ECO:0000313" key="5">
    <source>
        <dbReference type="EMBL" id="PRH86499.1"/>
    </source>
</evidence>
<dbReference type="AlphaFoldDB" id="A0A2S9QAX9"/>
<dbReference type="GO" id="GO:0016832">
    <property type="term" value="F:aldehyde-lyase activity"/>
    <property type="evidence" value="ECO:0007669"/>
    <property type="project" value="TreeGrafter"/>
</dbReference>
<proteinExistence type="inferred from homology"/>
<reference evidence="5 6" key="1">
    <citation type="submission" date="2018-02" db="EMBL/GenBank/DDBJ databases">
        <title>Whole genome sequencing of endophytic bacterium.</title>
        <authorList>
            <person name="Eedara R."/>
            <person name="Podile A.R."/>
        </authorList>
    </citation>
    <scope>NUCLEOTIDE SEQUENCE [LARGE SCALE GENOMIC DNA]</scope>
    <source>
        <strain evidence="5 6">RP1T</strain>
    </source>
</reference>
<dbReference type="RefSeq" id="WP_105862728.1">
    <property type="nucleotide sequence ID" value="NZ_PUEJ01000005.1"/>
</dbReference>
<evidence type="ECO:0000256" key="1">
    <source>
        <dbReference type="ARBA" id="ARBA00005568"/>
    </source>
</evidence>
<comment type="caution">
    <text evidence="5">The sequence shown here is derived from an EMBL/GenBank/DDBJ whole genome shotgun (WGS) entry which is preliminary data.</text>
</comment>
<accession>A0A2S9QAX9</accession>
<evidence type="ECO:0000256" key="2">
    <source>
        <dbReference type="ARBA" id="ARBA00022723"/>
    </source>
</evidence>
<organism evidence="5 6">
    <name type="scientific">Labrys okinawensis</name>
    <dbReference type="NCBI Taxonomy" id="346911"/>
    <lineage>
        <taxon>Bacteria</taxon>
        <taxon>Pseudomonadati</taxon>
        <taxon>Pseudomonadota</taxon>
        <taxon>Alphaproteobacteria</taxon>
        <taxon>Hyphomicrobiales</taxon>
        <taxon>Xanthobacteraceae</taxon>
        <taxon>Labrys</taxon>
    </lineage>
</organism>
<sequence length="264" mass="27534">MTAPTLRARLAKGEKIFAAWMGAAYPRIAEALGRAGFDAVIIDLQHGEASFGEARDAISAAHLAGTPTGVRVGLDGFGDAARLYDVGAEFAILPMINSVEDARRLVDTLKYPPVGGRSWGGTRAISLFGAETEAYRSVANDRLIALAMIETRQAADALEEILDVPGLDGVFVGPSDLSISLSNGARLDHQLPESVEVINRVLAAAKARNKLTAIYCGSGEAAARNAELGFDIMGIGSDWAFLTAGAQAALKAARGHAGPSGPNY</sequence>
<keyword evidence="3" id="KW-0456">Lyase</keyword>
<evidence type="ECO:0000259" key="4">
    <source>
        <dbReference type="Pfam" id="PF03328"/>
    </source>
</evidence>
<evidence type="ECO:0000256" key="3">
    <source>
        <dbReference type="ARBA" id="ARBA00023239"/>
    </source>
</evidence>
<dbReference type="Gene3D" id="3.20.20.60">
    <property type="entry name" value="Phosphoenolpyruvate-binding domains"/>
    <property type="match status" value="1"/>
</dbReference>
<evidence type="ECO:0000313" key="6">
    <source>
        <dbReference type="Proteomes" id="UP000237682"/>
    </source>
</evidence>
<dbReference type="Proteomes" id="UP000237682">
    <property type="component" value="Unassembled WGS sequence"/>
</dbReference>
<dbReference type="SUPFAM" id="SSF51621">
    <property type="entry name" value="Phosphoenolpyruvate/pyruvate domain"/>
    <property type="match status" value="1"/>
</dbReference>
<protein>
    <submittedName>
        <fullName evidence="5">Hydroxyacid aldolase</fullName>
    </submittedName>
</protein>
<dbReference type="GO" id="GO:0046872">
    <property type="term" value="F:metal ion binding"/>
    <property type="evidence" value="ECO:0007669"/>
    <property type="project" value="UniProtKB-KW"/>
</dbReference>
<dbReference type="OrthoDB" id="9802624at2"/>
<feature type="domain" description="HpcH/HpaI aldolase/citrate lyase" evidence="4">
    <location>
        <begin position="20"/>
        <end position="215"/>
    </location>
</feature>
<keyword evidence="6" id="KW-1185">Reference proteome</keyword>
<dbReference type="GO" id="GO:0005737">
    <property type="term" value="C:cytoplasm"/>
    <property type="evidence" value="ECO:0007669"/>
    <property type="project" value="TreeGrafter"/>
</dbReference>